<comment type="catalytic activity">
    <reaction evidence="8 10">
        <text>deamido-NAD(+) + NH4(+) + ATP = AMP + diphosphate + NAD(+) + H(+)</text>
        <dbReference type="Rhea" id="RHEA:21188"/>
        <dbReference type="ChEBI" id="CHEBI:15378"/>
        <dbReference type="ChEBI" id="CHEBI:28938"/>
        <dbReference type="ChEBI" id="CHEBI:30616"/>
        <dbReference type="ChEBI" id="CHEBI:33019"/>
        <dbReference type="ChEBI" id="CHEBI:57540"/>
        <dbReference type="ChEBI" id="CHEBI:58437"/>
        <dbReference type="ChEBI" id="CHEBI:456215"/>
        <dbReference type="EC" id="6.3.1.5"/>
    </reaction>
</comment>
<dbReference type="Proteomes" id="UP000070491">
    <property type="component" value="Unassembled WGS sequence"/>
</dbReference>
<dbReference type="InterPro" id="IPR003694">
    <property type="entry name" value="NAD_synthase"/>
</dbReference>
<feature type="binding site" evidence="8">
    <location>
        <position position="150"/>
    </location>
    <ligand>
        <name>Mg(2+)</name>
        <dbReference type="ChEBI" id="CHEBI:18420"/>
    </ligand>
</feature>
<evidence type="ECO:0000313" key="14">
    <source>
        <dbReference type="Proteomes" id="UP000070491"/>
    </source>
</evidence>
<dbReference type="SUPFAM" id="SSF52402">
    <property type="entry name" value="Adenine nucleotide alpha hydrolases-like"/>
    <property type="match status" value="1"/>
</dbReference>
<feature type="region of interest" description="Disordered" evidence="11">
    <location>
        <begin position="243"/>
        <end position="265"/>
    </location>
</feature>
<feature type="binding site" evidence="8">
    <location>
        <begin position="41"/>
        <end position="48"/>
    </location>
    <ligand>
        <name>ATP</name>
        <dbReference type="ChEBI" id="CHEBI:30616"/>
    </ligand>
</feature>
<dbReference type="InterPro" id="IPR014729">
    <property type="entry name" value="Rossmann-like_a/b/a_fold"/>
</dbReference>
<evidence type="ECO:0000256" key="1">
    <source>
        <dbReference type="ARBA" id="ARBA00005859"/>
    </source>
</evidence>
<evidence type="ECO:0000256" key="11">
    <source>
        <dbReference type="SAM" id="MobiDB-lite"/>
    </source>
</evidence>
<dbReference type="NCBIfam" id="NF010587">
    <property type="entry name" value="PRK13980.1"/>
    <property type="match status" value="1"/>
</dbReference>
<name>A0A133VJB8_9EURY</name>
<feature type="domain" description="NAD/GMP synthase" evidence="12">
    <location>
        <begin position="21"/>
        <end position="260"/>
    </location>
</feature>
<dbReference type="GO" id="GO:0008795">
    <property type="term" value="F:NAD+ synthase activity"/>
    <property type="evidence" value="ECO:0007669"/>
    <property type="project" value="UniProtKB-UniRule"/>
</dbReference>
<dbReference type="NCBIfam" id="TIGR00552">
    <property type="entry name" value="nadE"/>
    <property type="match status" value="1"/>
</dbReference>
<feature type="binding site" description="in other chain" evidence="8">
    <location>
        <begin position="255"/>
        <end position="256"/>
    </location>
    <ligand>
        <name>deamido-NAD(+)</name>
        <dbReference type="ChEBI" id="CHEBI:58437"/>
        <note>ligand shared between two neighboring subunits</note>
    </ligand>
</feature>
<keyword evidence="3 8" id="KW-0479">Metal-binding</keyword>
<accession>A0A133VJB8</accession>
<feature type="binding site" description="in other chain" evidence="8">
    <location>
        <position position="158"/>
    </location>
    <ligand>
        <name>deamido-NAD(+)</name>
        <dbReference type="ChEBI" id="CHEBI:58437"/>
        <note>ligand shared between two neighboring subunits</note>
    </ligand>
</feature>
<comment type="caution">
    <text evidence="13">The sequence shown here is derived from an EMBL/GenBank/DDBJ whole genome shotgun (WGS) entry which is preliminary data.</text>
</comment>
<dbReference type="PANTHER" id="PTHR23090:SF9">
    <property type="entry name" value="GLUTAMINE-DEPENDENT NAD(+) SYNTHETASE"/>
    <property type="match status" value="1"/>
</dbReference>
<evidence type="ECO:0000259" key="12">
    <source>
        <dbReference type="Pfam" id="PF02540"/>
    </source>
</evidence>
<evidence type="ECO:0000256" key="6">
    <source>
        <dbReference type="ARBA" id="ARBA00022842"/>
    </source>
</evidence>
<feature type="binding site" evidence="8">
    <location>
        <position position="47"/>
    </location>
    <ligand>
        <name>Mg(2+)</name>
        <dbReference type="ChEBI" id="CHEBI:18420"/>
    </ligand>
</feature>
<evidence type="ECO:0000256" key="8">
    <source>
        <dbReference type="HAMAP-Rule" id="MF_00193"/>
    </source>
</evidence>
<dbReference type="GO" id="GO:0005737">
    <property type="term" value="C:cytoplasm"/>
    <property type="evidence" value="ECO:0007669"/>
    <property type="project" value="InterPro"/>
</dbReference>
<comment type="pathway">
    <text evidence="8">Cofactor biosynthesis; NAD(+) biosynthesis; NAD(+) from deamido-NAD(+) (ammonia route): step 1/1.</text>
</comment>
<dbReference type="EMBL" id="LHYG01000001">
    <property type="protein sequence ID" value="KXB06504.1"/>
    <property type="molecule type" value="Genomic_DNA"/>
</dbReference>
<comment type="similarity">
    <text evidence="1 8 9">Belongs to the NAD synthetase family.</text>
</comment>
<evidence type="ECO:0000256" key="7">
    <source>
        <dbReference type="ARBA" id="ARBA00023027"/>
    </source>
</evidence>
<dbReference type="AlphaFoldDB" id="A0A133VJB8"/>
<evidence type="ECO:0000256" key="4">
    <source>
        <dbReference type="ARBA" id="ARBA00022741"/>
    </source>
</evidence>
<evidence type="ECO:0000256" key="10">
    <source>
        <dbReference type="RuleBase" id="RU003812"/>
    </source>
</evidence>
<evidence type="ECO:0000256" key="5">
    <source>
        <dbReference type="ARBA" id="ARBA00022840"/>
    </source>
</evidence>
<proteinExistence type="inferred from homology"/>
<keyword evidence="14" id="KW-1185">Reference proteome</keyword>
<feature type="binding site" evidence="8">
    <location>
        <position position="196"/>
    </location>
    <ligand>
        <name>ATP</name>
        <dbReference type="ChEBI" id="CHEBI:30616"/>
    </ligand>
</feature>
<dbReference type="GO" id="GO:0004359">
    <property type="term" value="F:glutaminase activity"/>
    <property type="evidence" value="ECO:0007669"/>
    <property type="project" value="InterPro"/>
</dbReference>
<dbReference type="GO" id="GO:0046872">
    <property type="term" value="F:metal ion binding"/>
    <property type="evidence" value="ECO:0007669"/>
    <property type="project" value="UniProtKB-KW"/>
</dbReference>
<organism evidence="13 14">
    <name type="scientific">candidate division MSBL1 archaeon SCGC-AAA382F02</name>
    <dbReference type="NCBI Taxonomy" id="1698282"/>
    <lineage>
        <taxon>Archaea</taxon>
        <taxon>Methanobacteriati</taxon>
        <taxon>Methanobacteriota</taxon>
        <taxon>candidate division MSBL1</taxon>
    </lineage>
</organism>
<sequence>MNKLKEIEKALEIKPSKAKKQMIDFIAKKVKNAGANGTVLGLSGGLDSVATAYLCAEAIDEENVLAVFMPEKGVTDPKNAEDSEKISDELGINFEKVQISPILEKMKDQLNFKEDKLSEANLKARIRMTILYYYANVYNYLVVGTSNKSELRCGYFTKYGDGAADLLPLGAIYKTQLKKIAEELGVPQNIIEKTPTAGLWKGQNDEKELGLPYEKIDQIYAGLEIGLNVSEIAAATEIEESKVEEFKTREKNSKHKLRAPSVPEI</sequence>
<feature type="binding site" evidence="8">
    <location>
        <position position="174"/>
    </location>
    <ligand>
        <name>ATP</name>
        <dbReference type="ChEBI" id="CHEBI:30616"/>
    </ligand>
</feature>
<reference evidence="13 14" key="1">
    <citation type="journal article" date="2016" name="Sci. Rep.">
        <title>Metabolic traits of an uncultured archaeal lineage -MSBL1- from brine pools of the Red Sea.</title>
        <authorList>
            <person name="Mwirichia R."/>
            <person name="Alam I."/>
            <person name="Rashid M."/>
            <person name="Vinu M."/>
            <person name="Ba-Alawi W."/>
            <person name="Anthony Kamau A."/>
            <person name="Kamanda Ngugi D."/>
            <person name="Goker M."/>
            <person name="Klenk H.P."/>
            <person name="Bajic V."/>
            <person name="Stingl U."/>
        </authorList>
    </citation>
    <scope>NUCLEOTIDE SEQUENCE [LARGE SCALE GENOMIC DNA]</scope>
    <source>
        <strain evidence="13">SCGC-AAA382F02</strain>
    </source>
</reference>
<comment type="subunit">
    <text evidence="8">Homodimer.</text>
</comment>
<feature type="binding site" evidence="8">
    <location>
        <position position="165"/>
    </location>
    <ligand>
        <name>deamido-NAD(+)</name>
        <dbReference type="ChEBI" id="CHEBI:58437"/>
        <note>ligand shared between two neighboring subunits</note>
    </ligand>
</feature>
<dbReference type="PATRIC" id="fig|1698282.3.peg.18"/>
<dbReference type="EC" id="6.3.1.5" evidence="8 10"/>
<keyword evidence="6 8" id="KW-0460">Magnesium</keyword>
<comment type="function">
    <text evidence="8">Catalyzes the ATP-dependent amidation of deamido-NAD to form NAD. Uses ammonia as a nitrogen source.</text>
</comment>
<evidence type="ECO:0000256" key="2">
    <source>
        <dbReference type="ARBA" id="ARBA00022598"/>
    </source>
</evidence>
<dbReference type="InterPro" id="IPR022926">
    <property type="entry name" value="NH(3)-dep_NAD(+)_synth"/>
</dbReference>
<dbReference type="GO" id="GO:0005524">
    <property type="term" value="F:ATP binding"/>
    <property type="evidence" value="ECO:0007669"/>
    <property type="project" value="UniProtKB-UniRule"/>
</dbReference>
<evidence type="ECO:0000256" key="9">
    <source>
        <dbReference type="RuleBase" id="RU003811"/>
    </source>
</evidence>
<dbReference type="GO" id="GO:0003952">
    <property type="term" value="F:NAD+ synthase (glutamine-hydrolyzing) activity"/>
    <property type="evidence" value="ECO:0007669"/>
    <property type="project" value="InterPro"/>
</dbReference>
<feature type="binding site" evidence="8">
    <location>
        <position position="145"/>
    </location>
    <ligand>
        <name>ATP</name>
        <dbReference type="ChEBI" id="CHEBI:30616"/>
    </ligand>
</feature>
<keyword evidence="4 8" id="KW-0547">Nucleotide-binding</keyword>
<keyword evidence="2 8" id="KW-0436">Ligase</keyword>
<evidence type="ECO:0000313" key="13">
    <source>
        <dbReference type="EMBL" id="KXB06504.1"/>
    </source>
</evidence>
<keyword evidence="5 8" id="KW-0067">ATP-binding</keyword>
<keyword evidence="7 8" id="KW-0520">NAD</keyword>
<feature type="binding site" description="in other chain" evidence="8">
    <location>
        <position position="125"/>
    </location>
    <ligand>
        <name>deamido-NAD(+)</name>
        <dbReference type="ChEBI" id="CHEBI:58437"/>
        <note>ligand shared between two neighboring subunits</note>
    </ligand>
</feature>
<dbReference type="InterPro" id="IPR022310">
    <property type="entry name" value="NAD/GMP_synthase"/>
</dbReference>
<dbReference type="FunFam" id="3.40.50.620:FF:000106">
    <property type="entry name" value="Glutamine-dependent NAD(+) synthetase"/>
    <property type="match status" value="1"/>
</dbReference>
<dbReference type="Gene3D" id="3.40.50.620">
    <property type="entry name" value="HUPs"/>
    <property type="match status" value="1"/>
</dbReference>
<dbReference type="Pfam" id="PF02540">
    <property type="entry name" value="NAD_synthase"/>
    <property type="match status" value="1"/>
</dbReference>
<dbReference type="GO" id="GO:0009435">
    <property type="term" value="P:NAD+ biosynthetic process"/>
    <property type="evidence" value="ECO:0007669"/>
    <property type="project" value="UniProtKB-UniRule"/>
</dbReference>
<dbReference type="CDD" id="cd00553">
    <property type="entry name" value="NAD_synthase"/>
    <property type="match status" value="1"/>
</dbReference>
<dbReference type="UniPathway" id="UPA00253">
    <property type="reaction ID" value="UER00333"/>
</dbReference>
<evidence type="ECO:0000256" key="3">
    <source>
        <dbReference type="ARBA" id="ARBA00022723"/>
    </source>
</evidence>
<dbReference type="HAMAP" id="MF_00193">
    <property type="entry name" value="NadE_ammonia_dep"/>
    <property type="match status" value="1"/>
</dbReference>
<protein>
    <recommendedName>
        <fullName evidence="8 10">NH(3)-dependent NAD(+) synthetase</fullName>
        <ecNumber evidence="8 10">6.3.1.5</ecNumber>
    </recommendedName>
</protein>
<gene>
    <name evidence="8" type="primary">nadE</name>
    <name evidence="13" type="ORF">AKJ53_00090</name>
</gene>
<dbReference type="PANTHER" id="PTHR23090">
    <property type="entry name" value="NH 3 /GLUTAMINE-DEPENDENT NAD + SYNTHETASE"/>
    <property type="match status" value="1"/>
</dbReference>